<dbReference type="Proteomes" id="UP000032180">
    <property type="component" value="Chromosome 11"/>
</dbReference>
<organism evidence="18 19">
    <name type="scientific">Leersia perrieri</name>
    <dbReference type="NCBI Taxonomy" id="77586"/>
    <lineage>
        <taxon>Eukaryota</taxon>
        <taxon>Viridiplantae</taxon>
        <taxon>Streptophyta</taxon>
        <taxon>Embryophyta</taxon>
        <taxon>Tracheophyta</taxon>
        <taxon>Spermatophyta</taxon>
        <taxon>Magnoliopsida</taxon>
        <taxon>Liliopsida</taxon>
        <taxon>Poales</taxon>
        <taxon>Poaceae</taxon>
        <taxon>BOP clade</taxon>
        <taxon>Oryzoideae</taxon>
        <taxon>Oryzeae</taxon>
        <taxon>Oryzinae</taxon>
        <taxon>Leersia</taxon>
    </lineage>
</organism>
<evidence type="ECO:0008006" key="20">
    <source>
        <dbReference type="Google" id="ProtNLM"/>
    </source>
</evidence>
<name>A0A0D9XTW0_9ORYZ</name>
<dbReference type="InterPro" id="IPR011009">
    <property type="entry name" value="Kinase-like_dom_sf"/>
</dbReference>
<evidence type="ECO:0000256" key="8">
    <source>
        <dbReference type="ARBA" id="ARBA00022777"/>
    </source>
</evidence>
<proteinExistence type="predicted"/>
<dbReference type="PROSITE" id="PS00108">
    <property type="entry name" value="PROTEIN_KINASE_ST"/>
    <property type="match status" value="1"/>
</dbReference>
<evidence type="ECO:0000313" key="18">
    <source>
        <dbReference type="EnsemblPlants" id="LPERR11G15380.1"/>
    </source>
</evidence>
<dbReference type="Pfam" id="PF11883">
    <property type="entry name" value="DUF3403"/>
    <property type="match status" value="1"/>
</dbReference>
<evidence type="ECO:0000256" key="2">
    <source>
        <dbReference type="ARBA" id="ARBA00022527"/>
    </source>
</evidence>
<dbReference type="InterPro" id="IPR000719">
    <property type="entry name" value="Prot_kinase_dom"/>
</dbReference>
<keyword evidence="7" id="KW-0547">Nucleotide-binding</keyword>
<keyword evidence="2" id="KW-0723">Serine/threonine-protein kinase</keyword>
<feature type="signal peptide" evidence="15">
    <location>
        <begin position="1"/>
        <end position="18"/>
    </location>
</feature>
<dbReference type="InterPro" id="IPR001245">
    <property type="entry name" value="Ser-Thr/Tyr_kinase_cat_dom"/>
</dbReference>
<keyword evidence="8" id="KW-0418">Kinase</keyword>
<evidence type="ECO:0000256" key="14">
    <source>
        <dbReference type="SAM" id="Phobius"/>
    </source>
</evidence>
<evidence type="ECO:0000256" key="7">
    <source>
        <dbReference type="ARBA" id="ARBA00022741"/>
    </source>
</evidence>
<dbReference type="PANTHER" id="PTHR27002">
    <property type="entry name" value="RECEPTOR-LIKE SERINE/THREONINE-PROTEIN KINASE SD1-8"/>
    <property type="match status" value="1"/>
</dbReference>
<dbReference type="Gene3D" id="3.30.430.20">
    <property type="entry name" value="Gnk2 domain, C-X8-C-X2-C motif"/>
    <property type="match status" value="2"/>
</dbReference>
<dbReference type="FunFam" id="3.30.200.20:FF:001120">
    <property type="entry name" value="Putative DUF26-domain receptor-like protein kinase family protein"/>
    <property type="match status" value="1"/>
</dbReference>
<evidence type="ECO:0000256" key="12">
    <source>
        <dbReference type="ARBA" id="ARBA00023157"/>
    </source>
</evidence>
<dbReference type="GO" id="GO:0004674">
    <property type="term" value="F:protein serine/threonine kinase activity"/>
    <property type="evidence" value="ECO:0007669"/>
    <property type="project" value="UniProtKB-KW"/>
</dbReference>
<evidence type="ECO:0000256" key="4">
    <source>
        <dbReference type="ARBA" id="ARBA00022692"/>
    </source>
</evidence>
<dbReference type="Pfam" id="PF01657">
    <property type="entry name" value="Stress-antifung"/>
    <property type="match status" value="1"/>
</dbReference>
<evidence type="ECO:0000256" key="11">
    <source>
        <dbReference type="ARBA" id="ARBA00023136"/>
    </source>
</evidence>
<accession>A0A0D9XTW0</accession>
<feature type="chain" id="PRO_5002350687" description="Protein kinase domain-containing protein" evidence="15">
    <location>
        <begin position="19"/>
        <end position="744"/>
    </location>
</feature>
<dbReference type="CDD" id="cd23509">
    <property type="entry name" value="Gnk2-like"/>
    <property type="match status" value="2"/>
</dbReference>
<evidence type="ECO:0000259" key="17">
    <source>
        <dbReference type="PROSITE" id="PS51473"/>
    </source>
</evidence>
<dbReference type="HOGENOM" id="CLU_000288_35_4_1"/>
<evidence type="ECO:0000256" key="6">
    <source>
        <dbReference type="ARBA" id="ARBA00022737"/>
    </source>
</evidence>
<feature type="domain" description="Gnk2-homologous" evidence="17">
    <location>
        <begin position="145"/>
        <end position="257"/>
    </location>
</feature>
<evidence type="ECO:0000259" key="16">
    <source>
        <dbReference type="PROSITE" id="PS50011"/>
    </source>
</evidence>
<evidence type="ECO:0000256" key="13">
    <source>
        <dbReference type="ARBA" id="ARBA00023180"/>
    </source>
</evidence>
<protein>
    <recommendedName>
        <fullName evidence="20">Protein kinase domain-containing protein</fullName>
    </recommendedName>
</protein>
<dbReference type="GO" id="GO:0005886">
    <property type="term" value="C:plasma membrane"/>
    <property type="evidence" value="ECO:0007669"/>
    <property type="project" value="TreeGrafter"/>
</dbReference>
<comment type="subcellular location">
    <subcellularLocation>
        <location evidence="1">Membrane</location>
        <topology evidence="1">Single-pass membrane protein</topology>
    </subcellularLocation>
</comment>
<keyword evidence="13" id="KW-0325">Glycoprotein</keyword>
<keyword evidence="6" id="KW-0677">Repeat</keyword>
<dbReference type="InterPro" id="IPR038408">
    <property type="entry name" value="GNK2_sf"/>
</dbReference>
<dbReference type="Gene3D" id="1.10.510.10">
    <property type="entry name" value="Transferase(Phosphotransferase) domain 1"/>
    <property type="match status" value="1"/>
</dbReference>
<dbReference type="eggNOG" id="ENOG502QWDY">
    <property type="taxonomic scope" value="Eukaryota"/>
</dbReference>
<evidence type="ECO:0000313" key="19">
    <source>
        <dbReference type="Proteomes" id="UP000032180"/>
    </source>
</evidence>
<dbReference type="PROSITE" id="PS50011">
    <property type="entry name" value="PROTEIN_KINASE_DOM"/>
    <property type="match status" value="1"/>
</dbReference>
<keyword evidence="10 14" id="KW-1133">Transmembrane helix</keyword>
<dbReference type="AlphaFoldDB" id="A0A0D9XTW0"/>
<evidence type="ECO:0000256" key="1">
    <source>
        <dbReference type="ARBA" id="ARBA00004167"/>
    </source>
</evidence>
<keyword evidence="9" id="KW-0067">ATP-binding</keyword>
<keyword evidence="11 14" id="KW-0472">Membrane</keyword>
<sequence length="744" mass="82313">MIVVLLLILSAFRPFAAGQTSSCDSTGGGSYSKNSGYQRNVNLLSASLSKNASSSTMPSHFAMVSVGAAADTAYGIAQCRGDIVDDSACADCLSTAFADAQRLCPYNKRVVIFFDTCRIGFTNQDIVSGDDGGVNLSMMSRANLVMYRNMGNITDNADKVTLVTGFIKQLVQETGKMAAFNSTMMYATGRMDISSTFPASRFPTLYSLAQCTPNLLPRDCWDCLQGINDLMKEYFEGRQGGQVLGLLCSFRYEAYLFYAGQPMRRFGSLPPPVTSNMTPSPEPVAHVVPTPRKHERRMRNVLVVVTTVVAAIVSFVSFMCWFRWMRKHRKGKVSLQKNNMDVHKDEALDWGIEERTSGFTFFDFSQVLNATNDFSEENKLGEGGFGPVYKVRHCPRSCNKVADSLAKFGASSVSSGSHEFVSHVPDFVSNLVSGDLPGGWFPDGSEIAVKRLSSHSGQGFTEFKNEIHLIAKLQHTNLVRLLGCCSQGEEKILIYEYLPNKSLDFFIFGNKLITSTANSRGATLNWIKRLAIVEGIAQGLLYLHKHSRLHIIHRDLKASNVLLDSEMNPKISDFGLARIFNSKDTELNTKRIVGTGYMAPEYASEGLFSVKSDIFSFGVLILEIVSGKRNSGFHRCGNFFTLLGYAWQLWKEERWLELVDDSLATDSHASFQMMRCINIALLCVQENAADRPNTSDVVVMLSSESMTMPEPKHPTYFHISVAKEETAAEPSSVNSVTMSVLRGR</sequence>
<keyword evidence="4 14" id="KW-0812">Transmembrane</keyword>
<feature type="domain" description="Gnk2-homologous" evidence="17">
    <location>
        <begin position="19"/>
        <end position="126"/>
    </location>
</feature>
<keyword evidence="5 15" id="KW-0732">Signal</keyword>
<keyword evidence="3" id="KW-0808">Transferase</keyword>
<reference evidence="18 19" key="1">
    <citation type="submission" date="2012-08" db="EMBL/GenBank/DDBJ databases">
        <title>Oryza genome evolution.</title>
        <authorList>
            <person name="Wing R.A."/>
        </authorList>
    </citation>
    <scope>NUCLEOTIDE SEQUENCE</scope>
</reference>
<reference evidence="18" key="3">
    <citation type="submission" date="2015-04" db="UniProtKB">
        <authorList>
            <consortium name="EnsemblPlants"/>
        </authorList>
    </citation>
    <scope>IDENTIFICATION</scope>
</reference>
<dbReference type="EnsemblPlants" id="LPERR11G15380.1">
    <property type="protein sequence ID" value="LPERR11G15380.1"/>
    <property type="gene ID" value="LPERR11G15380"/>
</dbReference>
<dbReference type="GO" id="GO:0005524">
    <property type="term" value="F:ATP binding"/>
    <property type="evidence" value="ECO:0007669"/>
    <property type="project" value="UniProtKB-KW"/>
</dbReference>
<dbReference type="Gramene" id="LPERR11G15380.1">
    <property type="protein sequence ID" value="LPERR11G15380.1"/>
    <property type="gene ID" value="LPERR11G15380"/>
</dbReference>
<dbReference type="InterPro" id="IPR002902">
    <property type="entry name" value="GNK2"/>
</dbReference>
<evidence type="ECO:0000256" key="10">
    <source>
        <dbReference type="ARBA" id="ARBA00022989"/>
    </source>
</evidence>
<evidence type="ECO:0000256" key="9">
    <source>
        <dbReference type="ARBA" id="ARBA00022840"/>
    </source>
</evidence>
<dbReference type="Pfam" id="PF07714">
    <property type="entry name" value="PK_Tyr_Ser-Thr"/>
    <property type="match status" value="1"/>
</dbReference>
<dbReference type="PROSITE" id="PS51473">
    <property type="entry name" value="GNK2"/>
    <property type="match status" value="2"/>
</dbReference>
<keyword evidence="19" id="KW-1185">Reference proteome</keyword>
<dbReference type="SUPFAM" id="SSF56112">
    <property type="entry name" value="Protein kinase-like (PK-like)"/>
    <property type="match status" value="1"/>
</dbReference>
<dbReference type="SMART" id="SM00220">
    <property type="entry name" value="S_TKc"/>
    <property type="match status" value="1"/>
</dbReference>
<dbReference type="FunFam" id="1.10.510.10:FF:000060">
    <property type="entry name" value="G-type lectin S-receptor-like serine/threonine-protein kinase"/>
    <property type="match status" value="1"/>
</dbReference>
<reference evidence="19" key="2">
    <citation type="submission" date="2013-12" db="EMBL/GenBank/DDBJ databases">
        <authorList>
            <person name="Yu Y."/>
            <person name="Lee S."/>
            <person name="de Baynast K."/>
            <person name="Wissotski M."/>
            <person name="Liu L."/>
            <person name="Talag J."/>
            <person name="Goicoechea J."/>
            <person name="Angelova A."/>
            <person name="Jetty R."/>
            <person name="Kudrna D."/>
            <person name="Golser W."/>
            <person name="Rivera L."/>
            <person name="Zhang J."/>
            <person name="Wing R."/>
        </authorList>
    </citation>
    <scope>NUCLEOTIDE SEQUENCE</scope>
</reference>
<dbReference type="STRING" id="77586.A0A0D9XTW0"/>
<evidence type="ECO:0000256" key="3">
    <source>
        <dbReference type="ARBA" id="ARBA00022679"/>
    </source>
</evidence>
<keyword evidence="12" id="KW-1015">Disulfide bond</keyword>
<dbReference type="PANTHER" id="PTHR27002:SF1058">
    <property type="entry name" value="OS01G0568800 PROTEIN"/>
    <property type="match status" value="1"/>
</dbReference>
<evidence type="ECO:0000256" key="5">
    <source>
        <dbReference type="ARBA" id="ARBA00022729"/>
    </source>
</evidence>
<dbReference type="Gene3D" id="3.30.200.20">
    <property type="entry name" value="Phosphorylase Kinase, domain 1"/>
    <property type="match status" value="2"/>
</dbReference>
<evidence type="ECO:0000256" key="15">
    <source>
        <dbReference type="SAM" id="SignalP"/>
    </source>
</evidence>
<dbReference type="InterPro" id="IPR021820">
    <property type="entry name" value="S-locus_recpt_kinase_C"/>
</dbReference>
<feature type="transmembrane region" description="Helical" evidence="14">
    <location>
        <begin position="301"/>
        <end position="322"/>
    </location>
</feature>
<dbReference type="InterPro" id="IPR008271">
    <property type="entry name" value="Ser/Thr_kinase_AS"/>
</dbReference>
<feature type="domain" description="Protein kinase" evidence="16">
    <location>
        <begin position="374"/>
        <end position="716"/>
    </location>
</feature>